<evidence type="ECO:0000313" key="5">
    <source>
        <dbReference type="Proteomes" id="UP000078340"/>
    </source>
</evidence>
<dbReference type="Proteomes" id="UP001287286">
    <property type="component" value="Unassembled WGS sequence"/>
</dbReference>
<feature type="domain" description="2EXR" evidence="1">
    <location>
        <begin position="10"/>
        <end position="110"/>
    </location>
</feature>
<gene>
    <name evidence="4" type="ORF">PCL_03112</name>
    <name evidence="2" type="ORF">Purlil1_552</name>
    <name evidence="3" type="ORF">VFPFJ_06731</name>
</gene>
<comment type="caution">
    <text evidence="3">The sequence shown here is derived from an EMBL/GenBank/DDBJ whole genome shotgun (WGS) entry which is preliminary data.</text>
</comment>
<dbReference type="AlphaFoldDB" id="A0A179HD21"/>
<dbReference type="InterPro" id="IPR045518">
    <property type="entry name" value="2EXR"/>
</dbReference>
<dbReference type="RefSeq" id="XP_018176985.1">
    <property type="nucleotide sequence ID" value="XM_018323806.1"/>
</dbReference>
<sequence>MTKTTSAMGFALFQRLPPELRREIWAEGLRAADQPTIYLYSWRWALPALVPETMDEEAVTTRYAAIEQRERLVEAGSVPPIAYVNTEARAVAKAWMKSNHMEIRSSGGAKKGKPTLVRPWDPSRDHLYVGRDQWEDFCLLPFEDTEAGEALAASIRHLALPAWTAYYSYEQIGMLLDFLPRLESLSVIWDKVPQLRAAEGPAPPGFRAGDANWADEDEDEEMAFAGDDTYGRNRGDFWAEVQPRWRLLPVSDTGWKQGARMAIVDPMDGKVSIVRESETVEDMMDEVLAALGSVELPEYLWDPETGDLTLAVRPVTAVRC</sequence>
<reference evidence="4 6" key="2">
    <citation type="journal article" date="2016" name="Front. Microbiol.">
        <title>Genome and transcriptome sequences reveal the specific parasitism of the nematophagous Purpureocillium lilacinum 36-1.</title>
        <authorList>
            <person name="Xie J."/>
            <person name="Li S."/>
            <person name="Mo C."/>
            <person name="Xiao X."/>
            <person name="Peng D."/>
            <person name="Wang G."/>
            <person name="Xiao Y."/>
        </authorList>
    </citation>
    <scope>NUCLEOTIDE SEQUENCE [LARGE SCALE GENOMIC DNA]</scope>
    <source>
        <strain evidence="4 6">36-1</strain>
    </source>
</reference>
<evidence type="ECO:0000313" key="7">
    <source>
        <dbReference type="Proteomes" id="UP001287286"/>
    </source>
</evidence>
<reference evidence="4" key="1">
    <citation type="submission" date="2015-05" db="EMBL/GenBank/DDBJ databases">
        <authorList>
            <person name="Wang D.B."/>
            <person name="Wang M."/>
        </authorList>
    </citation>
    <scope>NUCLEOTIDE SEQUENCE</scope>
    <source>
        <strain evidence="4">36-1</strain>
    </source>
</reference>
<protein>
    <recommendedName>
        <fullName evidence="1">2EXR domain-containing protein</fullName>
    </recommendedName>
</protein>
<reference evidence="2 7" key="5">
    <citation type="journal article" date="2024" name="Microbiol. Resour. Announc.">
        <title>Genome annotations for the ascomycete fungi Trichoderma harzianum, Trichoderma aggressivum, and Purpureocillium lilacinum.</title>
        <authorList>
            <person name="Beijen E.P.W."/>
            <person name="Ohm R.A."/>
        </authorList>
    </citation>
    <scope>NUCLEOTIDE SEQUENCE [LARGE SCALE GENOMIC DNA]</scope>
    <source>
        <strain evidence="2 7">CBS 150709</strain>
    </source>
</reference>
<accession>A0A179HD21</accession>
<dbReference type="Pfam" id="PF20150">
    <property type="entry name" value="2EXR"/>
    <property type="match status" value="1"/>
</dbReference>
<keyword evidence="7" id="KW-1185">Reference proteome</keyword>
<dbReference type="EMBL" id="JAWRVI010000002">
    <property type="protein sequence ID" value="KAK4094856.1"/>
    <property type="molecule type" value="Genomic_DNA"/>
</dbReference>
<dbReference type="EMBL" id="LCWV01000019">
    <property type="protein sequence ID" value="PWI67344.1"/>
    <property type="molecule type" value="Genomic_DNA"/>
</dbReference>
<reference evidence="3 5" key="3">
    <citation type="submission" date="2016-02" db="EMBL/GenBank/DDBJ databases">
        <title>Biosynthesis of antibiotic leucinostatins and their inhibition on Phytophthora in bio-control Purpureocillium lilacinum.</title>
        <authorList>
            <person name="Wang G."/>
            <person name="Liu Z."/>
            <person name="Lin R."/>
            <person name="Li E."/>
            <person name="Mao Z."/>
            <person name="Ling J."/>
            <person name="Yin W."/>
            <person name="Xie B."/>
        </authorList>
    </citation>
    <scope>NUCLEOTIDE SEQUENCE [LARGE SCALE GENOMIC DNA]</scope>
    <source>
        <strain evidence="3">PLFJ-1</strain>
    </source>
</reference>
<proteinExistence type="predicted"/>
<dbReference type="KEGG" id="plj:28888855"/>
<evidence type="ECO:0000313" key="2">
    <source>
        <dbReference type="EMBL" id="KAK4094856.1"/>
    </source>
</evidence>
<dbReference type="GeneID" id="28888855"/>
<evidence type="ECO:0000313" key="4">
    <source>
        <dbReference type="EMBL" id="PWI67344.1"/>
    </source>
</evidence>
<evidence type="ECO:0000313" key="6">
    <source>
        <dbReference type="Proteomes" id="UP000245956"/>
    </source>
</evidence>
<dbReference type="Proteomes" id="UP000078340">
    <property type="component" value="Unassembled WGS sequence"/>
</dbReference>
<dbReference type="EMBL" id="LSBI01000006">
    <property type="protein sequence ID" value="OAQ88266.1"/>
    <property type="molecule type" value="Genomic_DNA"/>
</dbReference>
<reference evidence="2" key="4">
    <citation type="submission" date="2023-11" db="EMBL/GenBank/DDBJ databases">
        <authorList>
            <person name="Beijen E."/>
            <person name="Ohm R.A."/>
        </authorList>
    </citation>
    <scope>NUCLEOTIDE SEQUENCE</scope>
    <source>
        <strain evidence="2">CBS 150709</strain>
    </source>
</reference>
<dbReference type="Proteomes" id="UP000245956">
    <property type="component" value="Unassembled WGS sequence"/>
</dbReference>
<name>A0A179HD21_PURLI</name>
<dbReference type="PANTHER" id="PTHR35910">
    <property type="entry name" value="2EXR DOMAIN-CONTAINING PROTEIN"/>
    <property type="match status" value="1"/>
</dbReference>
<organism evidence="3 5">
    <name type="scientific">Purpureocillium lilacinum</name>
    <name type="common">Paecilomyces lilacinus</name>
    <dbReference type="NCBI Taxonomy" id="33203"/>
    <lineage>
        <taxon>Eukaryota</taxon>
        <taxon>Fungi</taxon>
        <taxon>Dikarya</taxon>
        <taxon>Ascomycota</taxon>
        <taxon>Pezizomycotina</taxon>
        <taxon>Sordariomycetes</taxon>
        <taxon>Hypocreomycetidae</taxon>
        <taxon>Hypocreales</taxon>
        <taxon>Ophiocordycipitaceae</taxon>
        <taxon>Purpureocillium</taxon>
    </lineage>
</organism>
<evidence type="ECO:0000259" key="1">
    <source>
        <dbReference type="Pfam" id="PF20150"/>
    </source>
</evidence>
<evidence type="ECO:0000313" key="3">
    <source>
        <dbReference type="EMBL" id="OAQ88266.1"/>
    </source>
</evidence>
<dbReference type="PANTHER" id="PTHR35910:SF6">
    <property type="entry name" value="2EXR DOMAIN-CONTAINING PROTEIN"/>
    <property type="match status" value="1"/>
</dbReference>